<gene>
    <name evidence="1" type="ordered locus">Os04g0540401</name>
    <name evidence="1" type="ORF">OSNPB_040540401</name>
</gene>
<evidence type="ECO:0000313" key="2">
    <source>
        <dbReference type="Proteomes" id="UP000059680"/>
    </source>
</evidence>
<organism evidence="1 2">
    <name type="scientific">Oryza sativa subsp. japonica</name>
    <name type="common">Rice</name>
    <dbReference type="NCBI Taxonomy" id="39947"/>
    <lineage>
        <taxon>Eukaryota</taxon>
        <taxon>Viridiplantae</taxon>
        <taxon>Streptophyta</taxon>
        <taxon>Embryophyta</taxon>
        <taxon>Tracheophyta</taxon>
        <taxon>Spermatophyta</taxon>
        <taxon>Magnoliopsida</taxon>
        <taxon>Liliopsida</taxon>
        <taxon>Poales</taxon>
        <taxon>Poaceae</taxon>
        <taxon>BOP clade</taxon>
        <taxon>Oryzoideae</taxon>
        <taxon>Oryzeae</taxon>
        <taxon>Oryzinae</taxon>
        <taxon>Oryza</taxon>
        <taxon>Oryza sativa</taxon>
    </lineage>
</organism>
<name>A0A0N7KJF7_ORYSJ</name>
<protein>
    <submittedName>
        <fullName evidence="1">Os04g0540401 protein</fullName>
    </submittedName>
</protein>
<evidence type="ECO:0000313" key="1">
    <source>
        <dbReference type="EMBL" id="BAS90289.1"/>
    </source>
</evidence>
<reference evidence="1 2" key="2">
    <citation type="journal article" date="2013" name="Plant Cell Physiol.">
        <title>Rice Annotation Project Database (RAP-DB): an integrative and interactive database for rice genomics.</title>
        <authorList>
            <person name="Sakai H."/>
            <person name="Lee S.S."/>
            <person name="Tanaka T."/>
            <person name="Numa H."/>
            <person name="Kim J."/>
            <person name="Kawahara Y."/>
            <person name="Wakimoto H."/>
            <person name="Yang C.C."/>
            <person name="Iwamoto M."/>
            <person name="Abe T."/>
            <person name="Yamada Y."/>
            <person name="Muto A."/>
            <person name="Inokuchi H."/>
            <person name="Ikemura T."/>
            <person name="Matsumoto T."/>
            <person name="Sasaki T."/>
            <person name="Itoh T."/>
        </authorList>
    </citation>
    <scope>NUCLEOTIDE SEQUENCE [LARGE SCALE GENOMIC DNA]</scope>
    <source>
        <strain evidence="2">cv. Nipponbare</strain>
    </source>
</reference>
<dbReference type="EMBL" id="AP014960">
    <property type="protein sequence ID" value="BAS90289.1"/>
    <property type="molecule type" value="Genomic_DNA"/>
</dbReference>
<accession>A0A0N7KJF7</accession>
<keyword evidence="2" id="KW-1185">Reference proteome</keyword>
<reference evidence="2" key="1">
    <citation type="journal article" date="2005" name="Nature">
        <title>The map-based sequence of the rice genome.</title>
        <authorList>
            <consortium name="International rice genome sequencing project (IRGSP)"/>
            <person name="Matsumoto T."/>
            <person name="Wu J."/>
            <person name="Kanamori H."/>
            <person name="Katayose Y."/>
            <person name="Fujisawa M."/>
            <person name="Namiki N."/>
            <person name="Mizuno H."/>
            <person name="Yamamoto K."/>
            <person name="Antonio B.A."/>
            <person name="Baba T."/>
            <person name="Sakata K."/>
            <person name="Nagamura Y."/>
            <person name="Aoki H."/>
            <person name="Arikawa K."/>
            <person name="Arita K."/>
            <person name="Bito T."/>
            <person name="Chiden Y."/>
            <person name="Fujitsuka N."/>
            <person name="Fukunaka R."/>
            <person name="Hamada M."/>
            <person name="Harada C."/>
            <person name="Hayashi A."/>
            <person name="Hijishita S."/>
            <person name="Honda M."/>
            <person name="Hosokawa S."/>
            <person name="Ichikawa Y."/>
            <person name="Idonuma A."/>
            <person name="Iijima M."/>
            <person name="Ikeda M."/>
            <person name="Ikeno M."/>
            <person name="Ito K."/>
            <person name="Ito S."/>
            <person name="Ito T."/>
            <person name="Ito Y."/>
            <person name="Ito Y."/>
            <person name="Iwabuchi A."/>
            <person name="Kamiya K."/>
            <person name="Karasawa W."/>
            <person name="Kurita K."/>
            <person name="Katagiri S."/>
            <person name="Kikuta A."/>
            <person name="Kobayashi H."/>
            <person name="Kobayashi N."/>
            <person name="Machita K."/>
            <person name="Maehara T."/>
            <person name="Masukawa M."/>
            <person name="Mizubayashi T."/>
            <person name="Mukai Y."/>
            <person name="Nagasaki H."/>
            <person name="Nagata Y."/>
            <person name="Naito S."/>
            <person name="Nakashima M."/>
            <person name="Nakama Y."/>
            <person name="Nakamichi Y."/>
            <person name="Nakamura M."/>
            <person name="Meguro A."/>
            <person name="Negishi M."/>
            <person name="Ohta I."/>
            <person name="Ohta T."/>
            <person name="Okamoto M."/>
            <person name="Ono N."/>
            <person name="Saji S."/>
            <person name="Sakaguchi M."/>
            <person name="Sakai K."/>
            <person name="Shibata M."/>
            <person name="Shimokawa T."/>
            <person name="Song J."/>
            <person name="Takazaki Y."/>
            <person name="Terasawa K."/>
            <person name="Tsugane M."/>
            <person name="Tsuji K."/>
            <person name="Ueda S."/>
            <person name="Waki K."/>
            <person name="Yamagata H."/>
            <person name="Yamamoto M."/>
            <person name="Yamamoto S."/>
            <person name="Yamane H."/>
            <person name="Yoshiki S."/>
            <person name="Yoshihara R."/>
            <person name="Yukawa K."/>
            <person name="Zhong H."/>
            <person name="Yano M."/>
            <person name="Yuan Q."/>
            <person name="Ouyang S."/>
            <person name="Liu J."/>
            <person name="Jones K.M."/>
            <person name="Gansberger K."/>
            <person name="Moffat K."/>
            <person name="Hill J."/>
            <person name="Bera J."/>
            <person name="Fadrosh D."/>
            <person name="Jin S."/>
            <person name="Johri S."/>
            <person name="Kim M."/>
            <person name="Overton L."/>
            <person name="Reardon M."/>
            <person name="Tsitrin T."/>
            <person name="Vuong H."/>
            <person name="Weaver B."/>
            <person name="Ciecko A."/>
            <person name="Tallon L."/>
            <person name="Jackson J."/>
            <person name="Pai G."/>
            <person name="Aken S.V."/>
            <person name="Utterback T."/>
            <person name="Reidmuller S."/>
            <person name="Feldblyum T."/>
            <person name="Hsiao J."/>
            <person name="Zismann V."/>
            <person name="Iobst S."/>
            <person name="de Vazeille A.R."/>
            <person name="Buell C.R."/>
            <person name="Ying K."/>
            <person name="Li Y."/>
            <person name="Lu T."/>
            <person name="Huang Y."/>
            <person name="Zhao Q."/>
            <person name="Feng Q."/>
            <person name="Zhang L."/>
            <person name="Zhu J."/>
            <person name="Weng Q."/>
            <person name="Mu J."/>
            <person name="Lu Y."/>
            <person name="Fan D."/>
            <person name="Liu Y."/>
            <person name="Guan J."/>
            <person name="Zhang Y."/>
            <person name="Yu S."/>
            <person name="Liu X."/>
            <person name="Zhang Y."/>
            <person name="Hong G."/>
            <person name="Han B."/>
            <person name="Choisne N."/>
            <person name="Demange N."/>
            <person name="Orjeda G."/>
            <person name="Samain S."/>
            <person name="Cattolico L."/>
            <person name="Pelletier E."/>
            <person name="Couloux A."/>
            <person name="Segurens B."/>
            <person name="Wincker P."/>
            <person name="D'Hont A."/>
            <person name="Scarpelli C."/>
            <person name="Weissenbach J."/>
            <person name="Salanoubat M."/>
            <person name="Quetier F."/>
            <person name="Yu Y."/>
            <person name="Kim H.R."/>
            <person name="Rambo T."/>
            <person name="Currie J."/>
            <person name="Collura K."/>
            <person name="Luo M."/>
            <person name="Yang T."/>
            <person name="Ammiraju J.S.S."/>
            <person name="Engler F."/>
            <person name="Soderlund C."/>
            <person name="Wing R.A."/>
            <person name="Palmer L.E."/>
            <person name="de la Bastide M."/>
            <person name="Spiegel L."/>
            <person name="Nascimento L."/>
            <person name="Zutavern T."/>
            <person name="O'Shaughnessy A."/>
            <person name="Dike S."/>
            <person name="Dedhia N."/>
            <person name="Preston R."/>
            <person name="Balija V."/>
            <person name="McCombie W.R."/>
            <person name="Chow T."/>
            <person name="Chen H."/>
            <person name="Chung M."/>
            <person name="Chen C."/>
            <person name="Shaw J."/>
            <person name="Wu H."/>
            <person name="Hsiao K."/>
            <person name="Chao Y."/>
            <person name="Chu M."/>
            <person name="Cheng C."/>
            <person name="Hour A."/>
            <person name="Lee P."/>
            <person name="Lin S."/>
            <person name="Lin Y."/>
            <person name="Liou J."/>
            <person name="Liu S."/>
            <person name="Hsing Y."/>
            <person name="Raghuvanshi S."/>
            <person name="Mohanty A."/>
            <person name="Bharti A.K."/>
            <person name="Gaur A."/>
            <person name="Gupta V."/>
            <person name="Kumar D."/>
            <person name="Ravi V."/>
            <person name="Vij S."/>
            <person name="Kapur A."/>
            <person name="Khurana P."/>
            <person name="Khurana P."/>
            <person name="Khurana J.P."/>
            <person name="Tyagi A.K."/>
            <person name="Gaikwad K."/>
            <person name="Singh A."/>
            <person name="Dalal V."/>
            <person name="Srivastava S."/>
            <person name="Dixit A."/>
            <person name="Pal A.K."/>
            <person name="Ghazi I.A."/>
            <person name="Yadav M."/>
            <person name="Pandit A."/>
            <person name="Bhargava A."/>
            <person name="Sureshbabu K."/>
            <person name="Batra K."/>
            <person name="Sharma T.R."/>
            <person name="Mohapatra T."/>
            <person name="Singh N.K."/>
            <person name="Messing J."/>
            <person name="Nelson A.B."/>
            <person name="Fuks G."/>
            <person name="Kavchok S."/>
            <person name="Keizer G."/>
            <person name="Linton E."/>
            <person name="Llaca V."/>
            <person name="Song R."/>
            <person name="Tanyolac B."/>
            <person name="Young S."/>
            <person name="Ho-Il K."/>
            <person name="Hahn J.H."/>
            <person name="Sangsakoo G."/>
            <person name="Vanavichit A."/>
            <person name="de Mattos Luiz.A.T."/>
            <person name="Zimmer P.D."/>
            <person name="Malone G."/>
            <person name="Dellagostin O."/>
            <person name="de Oliveira A.C."/>
            <person name="Bevan M."/>
            <person name="Bancroft I."/>
            <person name="Minx P."/>
            <person name="Cordum H."/>
            <person name="Wilson R."/>
            <person name="Cheng Z."/>
            <person name="Jin W."/>
            <person name="Jiang J."/>
            <person name="Leong S.A."/>
            <person name="Iwama H."/>
            <person name="Gojobori T."/>
            <person name="Itoh T."/>
            <person name="Niimura Y."/>
            <person name="Fujii Y."/>
            <person name="Habara T."/>
            <person name="Sakai H."/>
            <person name="Sato Y."/>
            <person name="Wilson G."/>
            <person name="Kumar K."/>
            <person name="McCouch S."/>
            <person name="Juretic N."/>
            <person name="Hoen D."/>
            <person name="Wright S."/>
            <person name="Bruskiewich R."/>
            <person name="Bureau T."/>
            <person name="Miyao A."/>
            <person name="Hirochika H."/>
            <person name="Nishikawa T."/>
            <person name="Kadowaki K."/>
            <person name="Sugiura M."/>
            <person name="Burr B."/>
            <person name="Sasaki T."/>
        </authorList>
    </citation>
    <scope>NUCLEOTIDE SEQUENCE [LARGE SCALE GENOMIC DNA]</scope>
    <source>
        <strain evidence="2">cv. Nipponbare</strain>
    </source>
</reference>
<dbReference type="AlphaFoldDB" id="A0A0N7KJF7"/>
<dbReference type="PaxDb" id="39947-A0A0N7KJF7"/>
<feature type="non-terminal residue" evidence="1">
    <location>
        <position position="76"/>
    </location>
</feature>
<dbReference type="InParanoid" id="A0A0N7KJF7"/>
<proteinExistence type="predicted"/>
<dbReference type="Proteomes" id="UP000059680">
    <property type="component" value="Chromosome 4"/>
</dbReference>
<dbReference type="Gramene" id="Os04t0540401-00">
    <property type="protein sequence ID" value="Os04t0540401-00"/>
    <property type="gene ID" value="Os04g0540401"/>
</dbReference>
<reference evidence="1 2" key="3">
    <citation type="journal article" date="2013" name="Rice">
        <title>Improvement of the Oryza sativa Nipponbare reference genome using next generation sequence and optical map data.</title>
        <authorList>
            <person name="Kawahara Y."/>
            <person name="de la Bastide M."/>
            <person name="Hamilton J.P."/>
            <person name="Kanamori H."/>
            <person name="McCombie W.R."/>
            <person name="Ouyang S."/>
            <person name="Schwartz D.C."/>
            <person name="Tanaka T."/>
            <person name="Wu J."/>
            <person name="Zhou S."/>
            <person name="Childs K.L."/>
            <person name="Davidson R.M."/>
            <person name="Lin H."/>
            <person name="Quesada-Ocampo L."/>
            <person name="Vaillancourt B."/>
            <person name="Sakai H."/>
            <person name="Lee S.S."/>
            <person name="Kim J."/>
            <person name="Numa H."/>
            <person name="Itoh T."/>
            <person name="Buell C.R."/>
            <person name="Matsumoto T."/>
        </authorList>
    </citation>
    <scope>NUCLEOTIDE SEQUENCE [LARGE SCALE GENOMIC DNA]</scope>
    <source>
        <strain evidence="2">cv. Nipponbare</strain>
    </source>
</reference>
<sequence>VGQQGVLIRRWHDALVAVEVHPPRERPSTGEGEVALVLLQYHLRLHITVLQHHLVVVLDPPEHPRVVCKIKQQLLC</sequence>